<protein>
    <submittedName>
        <fullName evidence="2">F3227db5-33ce-4ff4-9cec-bd69216c074b</fullName>
    </submittedName>
</protein>
<evidence type="ECO:0000313" key="2">
    <source>
        <dbReference type="EMBL" id="SPQ22872.1"/>
    </source>
</evidence>
<gene>
    <name evidence="2" type="ORF">TT172_LOCUS5291</name>
</gene>
<evidence type="ECO:0000256" key="1">
    <source>
        <dbReference type="SAM" id="MobiDB-lite"/>
    </source>
</evidence>
<dbReference type="Proteomes" id="UP000289323">
    <property type="component" value="Unassembled WGS sequence"/>
</dbReference>
<organism evidence="2 3">
    <name type="scientific">Thermothielavioides terrestris</name>
    <dbReference type="NCBI Taxonomy" id="2587410"/>
    <lineage>
        <taxon>Eukaryota</taxon>
        <taxon>Fungi</taxon>
        <taxon>Dikarya</taxon>
        <taxon>Ascomycota</taxon>
        <taxon>Pezizomycotina</taxon>
        <taxon>Sordariomycetes</taxon>
        <taxon>Sordariomycetidae</taxon>
        <taxon>Sordariales</taxon>
        <taxon>Chaetomiaceae</taxon>
        <taxon>Thermothielavioides</taxon>
    </lineage>
</organism>
<name>A0A3S4C6V0_9PEZI</name>
<evidence type="ECO:0000313" key="3">
    <source>
        <dbReference type="Proteomes" id="UP000289323"/>
    </source>
</evidence>
<accession>A0A3S4C6V0</accession>
<feature type="compositionally biased region" description="Low complexity" evidence="1">
    <location>
        <begin position="82"/>
        <end position="96"/>
    </location>
</feature>
<dbReference type="EMBL" id="OUUZ01000009">
    <property type="protein sequence ID" value="SPQ22872.1"/>
    <property type="molecule type" value="Genomic_DNA"/>
</dbReference>
<sequence length="136" mass="14076">MPPVSTGDDIAPADGESTTRAPPKPPGRIVLKRKSPPAPADNSAQGALRDEYSIPNPEQSAQAGQAAPLPPAGDDDEQQARTEPATANEAPAAAAPNLPPAQPNALQPKKRSRTRALAAAPVPNRSPYNLRSRRGA</sequence>
<feature type="region of interest" description="Disordered" evidence="1">
    <location>
        <begin position="1"/>
        <end position="136"/>
    </location>
</feature>
<proteinExistence type="predicted"/>
<dbReference type="AlphaFoldDB" id="A0A3S4C6V0"/>
<reference evidence="2 3" key="1">
    <citation type="submission" date="2018-04" db="EMBL/GenBank/DDBJ databases">
        <authorList>
            <person name="Huttner S."/>
            <person name="Dainat J."/>
        </authorList>
    </citation>
    <scope>NUCLEOTIDE SEQUENCE [LARGE SCALE GENOMIC DNA]</scope>
</reference>